<organism evidence="8 9">
    <name type="scientific">Denitromonas iodatirespirans</name>
    <dbReference type="NCBI Taxonomy" id="2795389"/>
    <lineage>
        <taxon>Bacteria</taxon>
        <taxon>Pseudomonadati</taxon>
        <taxon>Pseudomonadota</taxon>
        <taxon>Betaproteobacteria</taxon>
        <taxon>Rhodocyclales</taxon>
        <taxon>Zoogloeaceae</taxon>
        <taxon>Denitromonas</taxon>
    </lineage>
</organism>
<name>A0A944D6U5_DENI1</name>
<evidence type="ECO:0000313" key="9">
    <source>
        <dbReference type="Proteomes" id="UP000694660"/>
    </source>
</evidence>
<keyword evidence="9" id="KW-1185">Reference proteome</keyword>
<dbReference type="Proteomes" id="UP000694660">
    <property type="component" value="Unassembled WGS sequence"/>
</dbReference>
<evidence type="ECO:0000313" key="8">
    <source>
        <dbReference type="EMBL" id="MBT0959581.1"/>
    </source>
</evidence>
<evidence type="ECO:0000256" key="2">
    <source>
        <dbReference type="ARBA" id="ARBA00022692"/>
    </source>
</evidence>
<evidence type="ECO:0000256" key="7">
    <source>
        <dbReference type="RuleBase" id="RU362064"/>
    </source>
</evidence>
<comment type="similarity">
    <text evidence="6 7">Belongs to the FliO/MopB family.</text>
</comment>
<dbReference type="PANTHER" id="PTHR38766">
    <property type="entry name" value="FLAGELLAR PROTEIN FLIO"/>
    <property type="match status" value="1"/>
</dbReference>
<keyword evidence="5 7" id="KW-0975">Bacterial flagellum</keyword>
<keyword evidence="8" id="KW-0282">Flagellum</keyword>
<dbReference type="GO" id="GO:0009425">
    <property type="term" value="C:bacterial-type flagellum basal body"/>
    <property type="evidence" value="ECO:0007669"/>
    <property type="project" value="UniProtKB-SubCell"/>
</dbReference>
<gene>
    <name evidence="8" type="primary">fliO</name>
    <name evidence="8" type="ORF">I8J34_00230</name>
</gene>
<keyword evidence="1 7" id="KW-1003">Cell membrane</keyword>
<keyword evidence="8" id="KW-0969">Cilium</keyword>
<evidence type="ECO:0000256" key="5">
    <source>
        <dbReference type="ARBA" id="ARBA00023143"/>
    </source>
</evidence>
<evidence type="ECO:0000256" key="3">
    <source>
        <dbReference type="ARBA" id="ARBA00022989"/>
    </source>
</evidence>
<dbReference type="GO" id="GO:0044781">
    <property type="term" value="P:bacterial-type flagellum organization"/>
    <property type="evidence" value="ECO:0007669"/>
    <property type="project" value="UniProtKB-UniRule"/>
</dbReference>
<dbReference type="Pfam" id="PF04347">
    <property type="entry name" value="FliO"/>
    <property type="match status" value="1"/>
</dbReference>
<proteinExistence type="inferred from homology"/>
<dbReference type="InterPro" id="IPR022781">
    <property type="entry name" value="Flagellar_biosynth_FliO"/>
</dbReference>
<keyword evidence="3" id="KW-1133">Transmembrane helix</keyword>
<evidence type="ECO:0000256" key="4">
    <source>
        <dbReference type="ARBA" id="ARBA00023136"/>
    </source>
</evidence>
<sequence length="104" mass="10597">MAFGLIVVVAVLLVCLWLLKRLGAPRGGARGLKVLGAAPVGPRERVVLVEVADTVLVLGVAPGRVSMLHSVDPDALALAAAPAEAANATGFAAKLKTLIEARKP</sequence>
<keyword evidence="8" id="KW-0966">Cell projection</keyword>
<keyword evidence="2" id="KW-0812">Transmembrane</keyword>
<dbReference type="PANTHER" id="PTHR38766:SF1">
    <property type="entry name" value="FLAGELLAR PROTEIN FLIO"/>
    <property type="match status" value="1"/>
</dbReference>
<accession>A0A944D6U5</accession>
<evidence type="ECO:0000256" key="1">
    <source>
        <dbReference type="ARBA" id="ARBA00022475"/>
    </source>
</evidence>
<comment type="subcellular location">
    <subcellularLocation>
        <location evidence="7">Cell membrane</location>
    </subcellularLocation>
    <subcellularLocation>
        <location evidence="7">Bacterial flagellum basal body</location>
    </subcellularLocation>
</comment>
<dbReference type="EMBL" id="JAEKFT010000001">
    <property type="protein sequence ID" value="MBT0959581.1"/>
    <property type="molecule type" value="Genomic_DNA"/>
</dbReference>
<dbReference type="NCBIfam" id="TIGR03500">
    <property type="entry name" value="FliO_TIGR"/>
    <property type="match status" value="1"/>
</dbReference>
<comment type="caution">
    <text evidence="8">The sequence shown here is derived from an EMBL/GenBank/DDBJ whole genome shotgun (WGS) entry which is preliminary data.</text>
</comment>
<dbReference type="InterPro" id="IPR052205">
    <property type="entry name" value="FliO/MopB"/>
</dbReference>
<evidence type="ECO:0000256" key="6">
    <source>
        <dbReference type="ARBA" id="ARBA00037937"/>
    </source>
</evidence>
<dbReference type="AlphaFoldDB" id="A0A944D6U5"/>
<keyword evidence="4" id="KW-0472">Membrane</keyword>
<dbReference type="GO" id="GO:0005886">
    <property type="term" value="C:plasma membrane"/>
    <property type="evidence" value="ECO:0007669"/>
    <property type="project" value="UniProtKB-SubCell"/>
</dbReference>
<protein>
    <recommendedName>
        <fullName evidence="7">Flagellar protein</fullName>
    </recommendedName>
</protein>
<reference evidence="9" key="1">
    <citation type="journal article" date="2022" name="ISME J.">
        <title>Genetic and phylogenetic analysis of dissimilatory iodate-reducing bacteria identifies potential niches across the world's oceans.</title>
        <authorList>
            <person name="Reyes-Umana V."/>
            <person name="Henning Z."/>
            <person name="Lee K."/>
            <person name="Barnum T.P."/>
            <person name="Coates J.D."/>
        </authorList>
    </citation>
    <scope>NUCLEOTIDE SEQUENCE [LARGE SCALE GENOMIC DNA]</scope>
    <source>
        <strain evidence="9">IR12</strain>
    </source>
</reference>